<name>A0A9P0AE91_BEMTA</name>
<reference evidence="1" key="1">
    <citation type="submission" date="2021-12" db="EMBL/GenBank/DDBJ databases">
        <authorList>
            <person name="King R."/>
        </authorList>
    </citation>
    <scope>NUCLEOTIDE SEQUENCE</scope>
</reference>
<dbReference type="KEGG" id="btab:109042001"/>
<dbReference type="Proteomes" id="UP001152759">
    <property type="component" value="Chromosome 6"/>
</dbReference>
<evidence type="ECO:0000313" key="2">
    <source>
        <dbReference type="Proteomes" id="UP001152759"/>
    </source>
</evidence>
<dbReference type="PANTHER" id="PTHR20905:SF32">
    <property type="entry name" value="ARYLALKYLAMINE N-ACETYLTRANSFERASE-LIKE 7, ISOFORM A"/>
    <property type="match status" value="1"/>
</dbReference>
<organism evidence="1 2">
    <name type="scientific">Bemisia tabaci</name>
    <name type="common">Sweetpotato whitefly</name>
    <name type="synonym">Aleurodes tabaci</name>
    <dbReference type="NCBI Taxonomy" id="7038"/>
    <lineage>
        <taxon>Eukaryota</taxon>
        <taxon>Metazoa</taxon>
        <taxon>Ecdysozoa</taxon>
        <taxon>Arthropoda</taxon>
        <taxon>Hexapoda</taxon>
        <taxon>Insecta</taxon>
        <taxon>Pterygota</taxon>
        <taxon>Neoptera</taxon>
        <taxon>Paraneoptera</taxon>
        <taxon>Hemiptera</taxon>
        <taxon>Sternorrhyncha</taxon>
        <taxon>Aleyrodoidea</taxon>
        <taxon>Aleyrodidae</taxon>
        <taxon>Aleyrodinae</taxon>
        <taxon>Bemisia</taxon>
    </lineage>
</organism>
<dbReference type="EMBL" id="OU963867">
    <property type="protein sequence ID" value="CAH0392580.1"/>
    <property type="molecule type" value="Genomic_DNA"/>
</dbReference>
<keyword evidence="2" id="KW-1185">Reference proteome</keyword>
<evidence type="ECO:0008006" key="3">
    <source>
        <dbReference type="Google" id="ProtNLM"/>
    </source>
</evidence>
<protein>
    <recommendedName>
        <fullName evidence="3">N-acetyltransferase domain-containing protein</fullName>
    </recommendedName>
</protein>
<evidence type="ECO:0000313" key="1">
    <source>
        <dbReference type="EMBL" id="CAH0392580.1"/>
    </source>
</evidence>
<dbReference type="SUPFAM" id="SSF55729">
    <property type="entry name" value="Acyl-CoA N-acyltransferases (Nat)"/>
    <property type="match status" value="1"/>
</dbReference>
<gene>
    <name evidence="1" type="ORF">BEMITA_LOCUS11086</name>
</gene>
<sequence length="283" mass="32267">MYLPYSLKTLINLFKGIPKNSKSPITVLRSSLQCLEKARNFIIMDKIDSSNQLVKRVKLVASNGLPPLQYRIQFIDECSIEEAVRFMIEHFLPNTNMDKAVGTINDEQTVAAYSLDWNTRLRKGISLGAFLEDDAGNKGRMISCLVLDIRRKEEEEFSSSEQYPSEKFGIIFRAMYEVMSKANIFKKYECDAVLLDYGLATSAEFQRRGIGVEMMEARAKVCSIKKIPVSAGVFDSEASQKLAEKCGYETLAELDLTTYRIHGKLVYHRPSWSLIKCMAIRYF</sequence>
<proteinExistence type="predicted"/>
<dbReference type="AlphaFoldDB" id="A0A9P0AE91"/>
<dbReference type="InterPro" id="IPR016181">
    <property type="entry name" value="Acyl_CoA_acyltransferase"/>
</dbReference>
<accession>A0A9P0AE91</accession>
<dbReference type="PANTHER" id="PTHR20905">
    <property type="entry name" value="N-ACETYLTRANSFERASE-RELATED"/>
    <property type="match status" value="1"/>
</dbReference>
<dbReference type="Gene3D" id="3.40.630.30">
    <property type="match status" value="1"/>
</dbReference>
<dbReference type="GO" id="GO:0008080">
    <property type="term" value="F:N-acetyltransferase activity"/>
    <property type="evidence" value="ECO:0007669"/>
    <property type="project" value="TreeGrafter"/>
</dbReference>